<evidence type="ECO:0000313" key="3">
    <source>
        <dbReference type="Proteomes" id="UP000005207"/>
    </source>
</evidence>
<proteinExistence type="predicted"/>
<reference evidence="2" key="3">
    <citation type="submission" date="2025-09" db="UniProtKB">
        <authorList>
            <consortium name="Ensembl"/>
        </authorList>
    </citation>
    <scope>IDENTIFICATION</scope>
</reference>
<evidence type="ECO:0000256" key="1">
    <source>
        <dbReference type="SAM" id="Phobius"/>
    </source>
</evidence>
<dbReference type="InParanoid" id="A0A669DB24"/>
<dbReference type="AlphaFoldDB" id="A0A669DB24"/>
<evidence type="ECO:0000313" key="2">
    <source>
        <dbReference type="Ensembl" id="ENSONIP00000056852.1"/>
    </source>
</evidence>
<reference evidence="2" key="2">
    <citation type="submission" date="2025-08" db="UniProtKB">
        <authorList>
            <consortium name="Ensembl"/>
        </authorList>
    </citation>
    <scope>IDENTIFICATION</scope>
</reference>
<dbReference type="Proteomes" id="UP000005207">
    <property type="component" value="Linkage group LG7"/>
</dbReference>
<reference evidence="3" key="1">
    <citation type="submission" date="2012-01" db="EMBL/GenBank/DDBJ databases">
        <title>The Genome Sequence of Oreochromis niloticus (Nile Tilapia).</title>
        <authorList>
            <consortium name="Broad Institute Genome Assembly Team"/>
            <consortium name="Broad Institute Sequencing Platform"/>
            <person name="Di Palma F."/>
            <person name="Johnson J."/>
            <person name="Lander E.S."/>
            <person name="Lindblad-Toh K."/>
        </authorList>
    </citation>
    <scope>NUCLEOTIDE SEQUENCE [LARGE SCALE GENOMIC DNA]</scope>
</reference>
<organism evidence="2 3">
    <name type="scientific">Oreochromis niloticus</name>
    <name type="common">Nile tilapia</name>
    <name type="synonym">Tilapia nilotica</name>
    <dbReference type="NCBI Taxonomy" id="8128"/>
    <lineage>
        <taxon>Eukaryota</taxon>
        <taxon>Metazoa</taxon>
        <taxon>Chordata</taxon>
        <taxon>Craniata</taxon>
        <taxon>Vertebrata</taxon>
        <taxon>Euteleostomi</taxon>
        <taxon>Actinopterygii</taxon>
        <taxon>Neopterygii</taxon>
        <taxon>Teleostei</taxon>
        <taxon>Neoteleostei</taxon>
        <taxon>Acanthomorphata</taxon>
        <taxon>Ovalentaria</taxon>
        <taxon>Cichlomorphae</taxon>
        <taxon>Cichliformes</taxon>
        <taxon>Cichlidae</taxon>
        <taxon>African cichlids</taxon>
        <taxon>Pseudocrenilabrinae</taxon>
        <taxon>Oreochromini</taxon>
        <taxon>Oreochromis</taxon>
    </lineage>
</organism>
<dbReference type="GeneTree" id="ENSGT00940000153377"/>
<keyword evidence="3" id="KW-1185">Reference proteome</keyword>
<dbReference type="InterPro" id="IPR041056">
    <property type="entry name" value="DUF5585"/>
</dbReference>
<dbReference type="OMA" id="IWIFPRF"/>
<accession>A0A669DB24</accession>
<name>A0A669DB24_ORENI</name>
<dbReference type="Pfam" id="PF17823">
    <property type="entry name" value="DUF5585"/>
    <property type="match status" value="1"/>
</dbReference>
<keyword evidence="1" id="KW-0812">Transmembrane</keyword>
<keyword evidence="1" id="KW-1133">Transmembrane helix</keyword>
<keyword evidence="1" id="KW-0472">Membrane</keyword>
<protein>
    <submittedName>
        <fullName evidence="2">Uncharacterized protein</fullName>
    </submittedName>
</protein>
<feature type="transmembrane region" description="Helical" evidence="1">
    <location>
        <begin position="83"/>
        <end position="104"/>
    </location>
</feature>
<dbReference type="Ensembl" id="ENSONIT00000042891.1">
    <property type="protein sequence ID" value="ENSONIP00000056852.1"/>
    <property type="gene ID" value="ENSONIG00000028547.1"/>
</dbReference>
<sequence>MTIAHTSVAVTAVHGSDISSSAALPHPSIEVAPVQTSSLTTSRSAITVVSTHANQNKSFASATRVPGVEEAGAVLTKQLVDTASLLAVLLFGLLFFLVTVAVFAKQAYDSYRRKDYTQVDYLINGMYSDSGV</sequence>